<evidence type="ECO:0000259" key="4">
    <source>
        <dbReference type="PROSITE" id="PS51462"/>
    </source>
</evidence>
<evidence type="ECO:0000256" key="2">
    <source>
        <dbReference type="ARBA" id="ARBA00022801"/>
    </source>
</evidence>
<dbReference type="GO" id="GO:0016787">
    <property type="term" value="F:hydrolase activity"/>
    <property type="evidence" value="ECO:0007669"/>
    <property type="project" value="UniProtKB-KW"/>
</dbReference>
<dbReference type="Gene3D" id="3.90.79.10">
    <property type="entry name" value="Nucleoside Triphosphate Pyrophosphohydrolase"/>
    <property type="match status" value="2"/>
</dbReference>
<feature type="domain" description="Nudix hydrolase" evidence="4">
    <location>
        <begin position="143"/>
        <end position="281"/>
    </location>
</feature>
<dbReference type="Pfam" id="PF00293">
    <property type="entry name" value="NUDIX"/>
    <property type="match status" value="1"/>
</dbReference>
<keyword evidence="6" id="KW-1185">Reference proteome</keyword>
<dbReference type="AlphaFoldDB" id="A0A1R1S5Q9"/>
<keyword evidence="2" id="KW-0378">Hydrolase</keyword>
<comment type="caution">
    <text evidence="5">The sequence shown here is derived from an EMBL/GenBank/DDBJ whole genome shotgun (WGS) entry which is preliminary data.</text>
</comment>
<evidence type="ECO:0000313" key="5">
    <source>
        <dbReference type="EMBL" id="OMI33597.1"/>
    </source>
</evidence>
<dbReference type="InterPro" id="IPR015797">
    <property type="entry name" value="NUDIX_hydrolase-like_dom_sf"/>
</dbReference>
<gene>
    <name evidence="5" type="ORF">SPAR_40702</name>
</gene>
<dbReference type="SUPFAM" id="SSF55811">
    <property type="entry name" value="Nudix"/>
    <property type="match status" value="2"/>
</dbReference>
<organism evidence="5 6">
    <name type="scientific">Streptomyces sparsogenes DSM 40356</name>
    <dbReference type="NCBI Taxonomy" id="1331668"/>
    <lineage>
        <taxon>Bacteria</taxon>
        <taxon>Bacillati</taxon>
        <taxon>Actinomycetota</taxon>
        <taxon>Actinomycetes</taxon>
        <taxon>Kitasatosporales</taxon>
        <taxon>Streptomycetaceae</taxon>
        <taxon>Streptomyces</taxon>
    </lineage>
</organism>
<dbReference type="InterPro" id="IPR000086">
    <property type="entry name" value="NUDIX_hydrolase_dom"/>
</dbReference>
<evidence type="ECO:0000313" key="6">
    <source>
        <dbReference type="Proteomes" id="UP000186168"/>
    </source>
</evidence>
<dbReference type="STRING" id="67365.GCA_001704635_05263"/>
<reference evidence="5 6" key="1">
    <citation type="submission" date="2013-05" db="EMBL/GenBank/DDBJ databases">
        <title>Genome sequence of Streptomyces sparsogenes DSM 40356.</title>
        <authorList>
            <person name="Coyne S."/>
            <person name="Seebeck F.P."/>
        </authorList>
    </citation>
    <scope>NUCLEOTIDE SEQUENCE [LARGE SCALE GENOMIC DNA]</scope>
    <source>
        <strain evidence="5 6">DSM 40356</strain>
    </source>
</reference>
<evidence type="ECO:0000256" key="1">
    <source>
        <dbReference type="ARBA" id="ARBA00001946"/>
    </source>
</evidence>
<dbReference type="Proteomes" id="UP000186168">
    <property type="component" value="Unassembled WGS sequence"/>
</dbReference>
<dbReference type="PANTHER" id="PTHR43046">
    <property type="entry name" value="GDP-MANNOSE MANNOSYL HYDROLASE"/>
    <property type="match status" value="1"/>
</dbReference>
<accession>A0A1R1S5Q9</accession>
<dbReference type="PANTHER" id="PTHR43046:SF12">
    <property type="entry name" value="GDP-MANNOSE MANNOSYL HYDROLASE"/>
    <property type="match status" value="1"/>
</dbReference>
<name>A0A1R1S5Q9_9ACTN</name>
<dbReference type="PROSITE" id="PS00893">
    <property type="entry name" value="NUDIX_BOX"/>
    <property type="match status" value="1"/>
</dbReference>
<protein>
    <recommendedName>
        <fullName evidence="4">Nudix hydrolase domain-containing protein</fullName>
    </recommendedName>
</protein>
<proteinExistence type="predicted"/>
<keyword evidence="3" id="KW-0460">Magnesium</keyword>
<comment type="cofactor">
    <cofactor evidence="1">
        <name>Mg(2+)</name>
        <dbReference type="ChEBI" id="CHEBI:18420"/>
    </cofactor>
</comment>
<dbReference type="EMBL" id="ASQP01000528">
    <property type="protein sequence ID" value="OMI33597.1"/>
    <property type="molecule type" value="Genomic_DNA"/>
</dbReference>
<evidence type="ECO:0000256" key="3">
    <source>
        <dbReference type="ARBA" id="ARBA00022842"/>
    </source>
</evidence>
<sequence length="297" mass="31971">MVKGERSITWSLPGNFLRQGETIPDAAARALKQQTRLIRSITRFLVLNHLPAHSGTGHEELTVICDGGELGEGESVAVPAPFAVPGIADIEWVGENELPLYAAEDPYRWAIEEAVAMAEKKINMLLPRKDGEMAHSDIDPLKPPRRRIGALVIVRDSQGRVLLVRPTYGTGGLQLPGGGVHAGEYVSCGAARELREETGLVRKLRTVVALDHMPENSTAAEGYNVVLDGGVLPDDEARAVAVPEDARDELSECVWVHPSALDEVCEPYQARRIREGLAAIAQGAGVPLLIQGEHAAA</sequence>
<dbReference type="PROSITE" id="PS51462">
    <property type="entry name" value="NUDIX"/>
    <property type="match status" value="1"/>
</dbReference>
<dbReference type="InterPro" id="IPR020084">
    <property type="entry name" value="NUDIX_hydrolase_CS"/>
</dbReference>